<feature type="compositionally biased region" description="Pro residues" evidence="1">
    <location>
        <begin position="121"/>
        <end position="139"/>
    </location>
</feature>
<evidence type="ECO:0000313" key="2">
    <source>
        <dbReference type="EMBL" id="KAF7288302.1"/>
    </source>
</evidence>
<organism evidence="2 3">
    <name type="scientific">Mycena chlorophos</name>
    <name type="common">Agaric fungus</name>
    <name type="synonym">Agaricus chlorophos</name>
    <dbReference type="NCBI Taxonomy" id="658473"/>
    <lineage>
        <taxon>Eukaryota</taxon>
        <taxon>Fungi</taxon>
        <taxon>Dikarya</taxon>
        <taxon>Basidiomycota</taxon>
        <taxon>Agaricomycotina</taxon>
        <taxon>Agaricomycetes</taxon>
        <taxon>Agaricomycetidae</taxon>
        <taxon>Agaricales</taxon>
        <taxon>Marasmiineae</taxon>
        <taxon>Mycenaceae</taxon>
        <taxon>Mycena</taxon>
    </lineage>
</organism>
<feature type="region of interest" description="Disordered" evidence="1">
    <location>
        <begin position="1"/>
        <end position="197"/>
    </location>
</feature>
<keyword evidence="3" id="KW-1185">Reference proteome</keyword>
<protein>
    <submittedName>
        <fullName evidence="2">Uncharacterized protein</fullName>
    </submittedName>
</protein>
<gene>
    <name evidence="2" type="ORF">HMN09_01410300</name>
</gene>
<evidence type="ECO:0000256" key="1">
    <source>
        <dbReference type="SAM" id="MobiDB-lite"/>
    </source>
</evidence>
<dbReference type="AlphaFoldDB" id="A0A8H6VNI4"/>
<dbReference type="OrthoDB" id="3044976at2759"/>
<feature type="compositionally biased region" description="Low complexity" evidence="1">
    <location>
        <begin position="34"/>
        <end position="51"/>
    </location>
</feature>
<feature type="compositionally biased region" description="Polar residues" evidence="1">
    <location>
        <begin position="60"/>
        <end position="74"/>
    </location>
</feature>
<dbReference type="Proteomes" id="UP000613580">
    <property type="component" value="Unassembled WGS sequence"/>
</dbReference>
<proteinExistence type="predicted"/>
<name>A0A8H6VNI4_MYCCL</name>
<feature type="compositionally biased region" description="Basic and acidic residues" evidence="1">
    <location>
        <begin position="167"/>
        <end position="183"/>
    </location>
</feature>
<comment type="caution">
    <text evidence="2">The sequence shown here is derived from an EMBL/GenBank/DDBJ whole genome shotgun (WGS) entry which is preliminary data.</text>
</comment>
<dbReference type="EMBL" id="JACAZE010000041">
    <property type="protein sequence ID" value="KAF7288302.1"/>
    <property type="molecule type" value="Genomic_DNA"/>
</dbReference>
<reference evidence="2" key="1">
    <citation type="submission" date="2020-05" db="EMBL/GenBank/DDBJ databases">
        <title>Mycena genomes resolve the evolution of fungal bioluminescence.</title>
        <authorList>
            <person name="Tsai I.J."/>
        </authorList>
    </citation>
    <scope>NUCLEOTIDE SEQUENCE</scope>
    <source>
        <strain evidence="2">110903Hualien_Pintung</strain>
    </source>
</reference>
<feature type="compositionally biased region" description="Low complexity" evidence="1">
    <location>
        <begin position="94"/>
        <end position="116"/>
    </location>
</feature>
<evidence type="ECO:0000313" key="3">
    <source>
        <dbReference type="Proteomes" id="UP000613580"/>
    </source>
</evidence>
<feature type="compositionally biased region" description="Pro residues" evidence="1">
    <location>
        <begin position="11"/>
        <end position="30"/>
    </location>
</feature>
<accession>A0A8H6VNI4</accession>
<sequence>MFPLPARRPDSPPPRSPSPEPVLASLPPPRRPTRLSLQSNASSSSESSFSSKPHTRKLSSMRSCGDLRQQQPSPSRGRATRSIVSAPPTPRSPATPLTPSSRSRRTLSLSSRAATHTRSRSPPPPPSPTLSSPVPPVPRIPDFVLAPTDKKPILHPSPPTPTVYLPEWEHHPLAPRTRKESRSPSRSAPRIMSARRAVAAPAPMMACSSALLTPQGHGLPTPQHVAAL</sequence>